<proteinExistence type="predicted"/>
<dbReference type="Proteomes" id="UP000002058">
    <property type="component" value="Unassembled WGS sequence"/>
</dbReference>
<dbReference type="InterPro" id="IPR055222">
    <property type="entry name" value="PRISE-like_Rossmann-fold"/>
</dbReference>
<dbReference type="PANTHER" id="PTHR32487:SF8">
    <property type="entry name" value="NAD-DEPENDENT EPIMERASE_DEHYDRATASE DOMAIN-CONTAINING PROTEIN"/>
    <property type="match status" value="1"/>
</dbReference>
<gene>
    <name evidence="2" type="ORF">UREG_01883</name>
</gene>
<dbReference type="OrthoDB" id="1731983at2759"/>
<evidence type="ECO:0000313" key="2">
    <source>
        <dbReference type="EMBL" id="EEP77034.1"/>
    </source>
</evidence>
<dbReference type="SUPFAM" id="SSF51735">
    <property type="entry name" value="NAD(P)-binding Rossmann-fold domains"/>
    <property type="match status" value="1"/>
</dbReference>
<feature type="domain" description="PRISE-like Rossmann-fold" evidence="1">
    <location>
        <begin position="10"/>
        <end position="399"/>
    </location>
</feature>
<dbReference type="Gene3D" id="3.40.50.720">
    <property type="entry name" value="NAD(P)-binding Rossmann-like Domain"/>
    <property type="match status" value="1"/>
</dbReference>
<dbReference type="RefSeq" id="XP_002542367.1">
    <property type="nucleotide sequence ID" value="XM_002542321.1"/>
</dbReference>
<dbReference type="EMBL" id="CH476615">
    <property type="protein sequence ID" value="EEP77034.1"/>
    <property type="molecule type" value="Genomic_DNA"/>
</dbReference>
<dbReference type="HOGENOM" id="CLU_030125_2_0_1"/>
<dbReference type="GeneID" id="8438520"/>
<dbReference type="OMA" id="EHIEINP"/>
<dbReference type="InterPro" id="IPR036291">
    <property type="entry name" value="NAD(P)-bd_dom_sf"/>
</dbReference>
<reference evidence="3" key="1">
    <citation type="journal article" date="2009" name="Genome Res.">
        <title>Comparative genomic analyses of the human fungal pathogens Coccidioides and their relatives.</title>
        <authorList>
            <person name="Sharpton T.J."/>
            <person name="Stajich J.E."/>
            <person name="Rounsley S.D."/>
            <person name="Gardner M.J."/>
            <person name="Wortman J.R."/>
            <person name="Jordar V.S."/>
            <person name="Maiti R."/>
            <person name="Kodira C.D."/>
            <person name="Neafsey D.E."/>
            <person name="Zeng Q."/>
            <person name="Hung C.-Y."/>
            <person name="McMahan C."/>
            <person name="Muszewska A."/>
            <person name="Grynberg M."/>
            <person name="Mandel M.A."/>
            <person name="Kellner E.M."/>
            <person name="Barker B.M."/>
            <person name="Galgiani J.N."/>
            <person name="Orbach M.J."/>
            <person name="Kirkland T.N."/>
            <person name="Cole G.T."/>
            <person name="Henn M.R."/>
            <person name="Birren B.W."/>
            <person name="Taylor J.W."/>
        </authorList>
    </citation>
    <scope>NUCLEOTIDE SEQUENCE [LARGE SCALE GENOMIC DNA]</scope>
    <source>
        <strain evidence="3">UAMH 1704</strain>
    </source>
</reference>
<dbReference type="VEuPathDB" id="FungiDB:UREG_01883"/>
<dbReference type="eggNOG" id="ENOG502SJY5">
    <property type="taxonomic scope" value="Eukaryota"/>
</dbReference>
<protein>
    <recommendedName>
        <fullName evidence="1">PRISE-like Rossmann-fold domain-containing protein</fullName>
    </recommendedName>
</protein>
<accession>C4JJS6</accession>
<dbReference type="CDD" id="cd08948">
    <property type="entry name" value="5beta-POR_like_SDR_a"/>
    <property type="match status" value="1"/>
</dbReference>
<dbReference type="PANTHER" id="PTHR32487">
    <property type="entry name" value="3-OXO-DELTA(4,5)-STEROID 5-BETA-REDUCTASE"/>
    <property type="match status" value="1"/>
</dbReference>
<evidence type="ECO:0000259" key="1">
    <source>
        <dbReference type="Pfam" id="PF22917"/>
    </source>
</evidence>
<evidence type="ECO:0000313" key="3">
    <source>
        <dbReference type="Proteomes" id="UP000002058"/>
    </source>
</evidence>
<sequence>MSSQNKGFHAIVLGASGISGWAFTNQLLQDYPRPGIWDRITGLTRKPMSEEELSYWPRDERFTLASGFDLHNDEEDVLRQKLEDRVKDVESLTHVYYLIQDPPVDFNCSDPFAVSINALRRTLSAIESLAPNLRFVHLQYGTFIYGVCFTNDFYHPVPLVEDLPPLKKPLCDMLHYQTCTNFMGEFSKGKSWRWCETRPDEIIGFVPRMNAYNAAYPIAMYLSLFAHINGQGAECPFPGSFGAWKALSNIAGADIIAKAAIHLSLLDEPSLNGEGYNVASSASPANWEMTWPAICSWFGLVGKPPIDNETDKTGSPGPDEYISMHDTEYKEMVDVFRLKGWPVSSPSMDGSPNWELTKLNFDRHLSLQKLKSTGFKDDEEPAESWIRTFERMRKAKVIP</sequence>
<keyword evidence="3" id="KW-1185">Reference proteome</keyword>
<dbReference type="KEGG" id="ure:UREG_01883"/>
<organism evidence="2 3">
    <name type="scientific">Uncinocarpus reesii (strain UAMH 1704)</name>
    <dbReference type="NCBI Taxonomy" id="336963"/>
    <lineage>
        <taxon>Eukaryota</taxon>
        <taxon>Fungi</taxon>
        <taxon>Dikarya</taxon>
        <taxon>Ascomycota</taxon>
        <taxon>Pezizomycotina</taxon>
        <taxon>Eurotiomycetes</taxon>
        <taxon>Eurotiomycetidae</taxon>
        <taxon>Onygenales</taxon>
        <taxon>Onygenaceae</taxon>
        <taxon>Uncinocarpus</taxon>
    </lineage>
</organism>
<dbReference type="AlphaFoldDB" id="C4JJS6"/>
<dbReference type="Pfam" id="PF22917">
    <property type="entry name" value="PRISE"/>
    <property type="match status" value="1"/>
</dbReference>
<name>C4JJS6_UNCRE</name>
<dbReference type="InParanoid" id="C4JJS6"/>